<organism evidence="2">
    <name type="scientific">Brassica cretica</name>
    <name type="common">Mustard</name>
    <dbReference type="NCBI Taxonomy" id="69181"/>
    <lineage>
        <taxon>Eukaryota</taxon>
        <taxon>Viridiplantae</taxon>
        <taxon>Streptophyta</taxon>
        <taxon>Embryophyta</taxon>
        <taxon>Tracheophyta</taxon>
        <taxon>Spermatophyta</taxon>
        <taxon>Magnoliopsida</taxon>
        <taxon>eudicotyledons</taxon>
        <taxon>Gunneridae</taxon>
        <taxon>Pentapetalae</taxon>
        <taxon>rosids</taxon>
        <taxon>malvids</taxon>
        <taxon>Brassicales</taxon>
        <taxon>Brassicaceae</taxon>
        <taxon>Brassiceae</taxon>
        <taxon>Brassica</taxon>
    </lineage>
</organism>
<dbReference type="AlphaFoldDB" id="A0A8S9KJN0"/>
<gene>
    <name evidence="2" type="ORF">F2Q70_00042931</name>
</gene>
<proteinExistence type="predicted"/>
<feature type="region of interest" description="Disordered" evidence="1">
    <location>
        <begin position="75"/>
        <end position="125"/>
    </location>
</feature>
<evidence type="ECO:0000313" key="2">
    <source>
        <dbReference type="EMBL" id="KAF2594171.1"/>
    </source>
</evidence>
<dbReference type="EMBL" id="QGKY02000164">
    <property type="protein sequence ID" value="KAF2594171.1"/>
    <property type="molecule type" value="Genomic_DNA"/>
</dbReference>
<evidence type="ECO:0000256" key="1">
    <source>
        <dbReference type="SAM" id="MobiDB-lite"/>
    </source>
</evidence>
<comment type="caution">
    <text evidence="2">The sequence shown here is derived from an EMBL/GenBank/DDBJ whole genome shotgun (WGS) entry which is preliminary data.</text>
</comment>
<feature type="region of interest" description="Disordered" evidence="1">
    <location>
        <begin position="244"/>
        <end position="263"/>
    </location>
</feature>
<feature type="compositionally biased region" description="Low complexity" evidence="1">
    <location>
        <begin position="91"/>
        <end position="100"/>
    </location>
</feature>
<accession>A0A8S9KJN0</accession>
<protein>
    <submittedName>
        <fullName evidence="2">Uncharacterized protein</fullName>
    </submittedName>
</protein>
<name>A0A8S9KJN0_BRACR</name>
<sequence>MSADRARLIYKMFHGIRVDGGEMFYSQILNLAILHKEGDSVRAAEKAKGETFCCNSIQEGFSSGEIYLKNQKEAREAAMKAQRQAKKKGKSASTSTAIPSSGPPPSTPRPERTDPSGYVSPRQSPRSAGKFQIIHLGTIAAPGQPIDADKAKLALDTVSAAIQQLATAMQTLTSVVGQIASMLGEKKRQTIRSRMTGELDYGGENFYESVQVLERHPKLKGGDCRCKDQMDVQIHTQVQQRMEQSLQQRSVRTDEQVNMKIAT</sequence>
<reference evidence="2" key="1">
    <citation type="submission" date="2019-12" db="EMBL/GenBank/DDBJ databases">
        <title>Genome sequencing and annotation of Brassica cretica.</title>
        <authorList>
            <person name="Studholme D.J."/>
            <person name="Sarris P.F."/>
        </authorList>
    </citation>
    <scope>NUCLEOTIDE SEQUENCE</scope>
    <source>
        <strain evidence="2">PFS-102/07</strain>
        <tissue evidence="2">Leaf</tissue>
    </source>
</reference>